<keyword evidence="3" id="KW-1185">Reference proteome</keyword>
<evidence type="ECO:0000256" key="1">
    <source>
        <dbReference type="SAM" id="Phobius"/>
    </source>
</evidence>
<evidence type="ECO:0000313" key="2">
    <source>
        <dbReference type="EMBL" id="MFC3809566.1"/>
    </source>
</evidence>
<gene>
    <name evidence="2" type="ORF">ACFOOI_02785</name>
</gene>
<feature type="transmembrane region" description="Helical" evidence="1">
    <location>
        <begin position="206"/>
        <end position="222"/>
    </location>
</feature>
<feature type="transmembrane region" description="Helical" evidence="1">
    <location>
        <begin position="271"/>
        <end position="290"/>
    </location>
</feature>
<comment type="caution">
    <text evidence="2">The sequence shown here is derived from an EMBL/GenBank/DDBJ whole genome shotgun (WGS) entry which is preliminary data.</text>
</comment>
<keyword evidence="1" id="KW-0812">Transmembrane</keyword>
<feature type="transmembrane region" description="Helical" evidence="1">
    <location>
        <begin position="9"/>
        <end position="29"/>
    </location>
</feature>
<sequence length="560" mass="65094">MISQKNTKIIFWSISLITIGCLWFFQYVITVNIPWWDDFHGIMLPVYHLFSDAPISEKLQEFVSLNNEHRVVNDRLFNLAIYLIFGVFEMKTLAMLGFINLILIFFVLYKVTRPYNANILTYVPVIFLIFNAQYFESLQSLMVPFQNFSVIFYVFLSLYFLLYYPKNGFKLSFLFAIIALFTHGNGILMLVLGALILLVKKKYKNLGIWIALSVILVFVYFLGYNKPAWNPNVSPTEHPLQAFLYVFEFLGSYALNITDTSTGLTNSSLRVILPTALGLIIVILFTFFFLKKYTIISKNYILYLNKLAHSKSDLFLTASILFFLATGLLIGWTRTGFPMVSRYTINSHMLIALVYLFLVQNIKNNRSFIVAASGFSFFMLVLSYYNNLDEGIMKRKNAETDGLNWRYSGTWANQYFIPKHVELLNPLLTEMYQTNDYVFPKNELEDYRTLHVEPKSTTFITDQTNDILSIEAIYPLKNDLCEAHGLYFSIENEVVSFIFPAKHRRNNPMQLLKQKSFYDSNVKASFPLFLVPKGTYKLFEIQYTKDSIRKFETGKTISNF</sequence>
<feature type="transmembrane region" description="Helical" evidence="1">
    <location>
        <begin position="314"/>
        <end position="333"/>
    </location>
</feature>
<feature type="transmembrane region" description="Helical" evidence="1">
    <location>
        <begin position="171"/>
        <end position="199"/>
    </location>
</feature>
<protein>
    <recommendedName>
        <fullName evidence="4">EpsG family protein</fullName>
    </recommendedName>
</protein>
<organism evidence="2 3">
    <name type="scientific">Lacihabitans lacunae</name>
    <dbReference type="NCBI Taxonomy" id="1028214"/>
    <lineage>
        <taxon>Bacteria</taxon>
        <taxon>Pseudomonadati</taxon>
        <taxon>Bacteroidota</taxon>
        <taxon>Cytophagia</taxon>
        <taxon>Cytophagales</taxon>
        <taxon>Leadbetterellaceae</taxon>
        <taxon>Lacihabitans</taxon>
    </lineage>
</organism>
<name>A0ABV7YRH6_9BACT</name>
<feature type="transmembrane region" description="Helical" evidence="1">
    <location>
        <begin position="345"/>
        <end position="362"/>
    </location>
</feature>
<feature type="transmembrane region" description="Helical" evidence="1">
    <location>
        <begin position="147"/>
        <end position="165"/>
    </location>
</feature>
<dbReference type="RefSeq" id="WP_379834788.1">
    <property type="nucleotide sequence ID" value="NZ_JBHRYQ010000001.1"/>
</dbReference>
<keyword evidence="1" id="KW-1133">Transmembrane helix</keyword>
<dbReference type="PROSITE" id="PS51257">
    <property type="entry name" value="PROKAR_LIPOPROTEIN"/>
    <property type="match status" value="1"/>
</dbReference>
<dbReference type="EMBL" id="JBHRYQ010000001">
    <property type="protein sequence ID" value="MFC3809566.1"/>
    <property type="molecule type" value="Genomic_DNA"/>
</dbReference>
<feature type="transmembrane region" description="Helical" evidence="1">
    <location>
        <begin position="76"/>
        <end position="109"/>
    </location>
</feature>
<keyword evidence="1" id="KW-0472">Membrane</keyword>
<feature type="transmembrane region" description="Helical" evidence="1">
    <location>
        <begin position="242"/>
        <end position="259"/>
    </location>
</feature>
<feature type="transmembrane region" description="Helical" evidence="1">
    <location>
        <begin position="368"/>
        <end position="386"/>
    </location>
</feature>
<evidence type="ECO:0000313" key="3">
    <source>
        <dbReference type="Proteomes" id="UP001595616"/>
    </source>
</evidence>
<dbReference type="Proteomes" id="UP001595616">
    <property type="component" value="Unassembled WGS sequence"/>
</dbReference>
<reference evidence="3" key="1">
    <citation type="journal article" date="2019" name="Int. J. Syst. Evol. Microbiol.">
        <title>The Global Catalogue of Microorganisms (GCM) 10K type strain sequencing project: providing services to taxonomists for standard genome sequencing and annotation.</title>
        <authorList>
            <consortium name="The Broad Institute Genomics Platform"/>
            <consortium name="The Broad Institute Genome Sequencing Center for Infectious Disease"/>
            <person name="Wu L."/>
            <person name="Ma J."/>
        </authorList>
    </citation>
    <scope>NUCLEOTIDE SEQUENCE [LARGE SCALE GENOMIC DNA]</scope>
    <source>
        <strain evidence="3">CECT 7956</strain>
    </source>
</reference>
<accession>A0ABV7YRH6</accession>
<evidence type="ECO:0008006" key="4">
    <source>
        <dbReference type="Google" id="ProtNLM"/>
    </source>
</evidence>
<proteinExistence type="predicted"/>